<evidence type="ECO:0000259" key="8">
    <source>
        <dbReference type="Pfam" id="PF02706"/>
    </source>
</evidence>
<evidence type="ECO:0000313" key="9">
    <source>
        <dbReference type="EMBL" id="RLQ96286.1"/>
    </source>
</evidence>
<dbReference type="RefSeq" id="WP_121680139.1">
    <property type="nucleotide sequence ID" value="NZ_RCVZ01000004.1"/>
</dbReference>
<sequence>MVKEINIKDLLRVIEKRFWIIILMIFLSIAAGWIHSKYFTTPLYQTSTKIIIGADPGYMKTLQVIIKDSTVLQKVANQLKLPFSADALAGKIIVDNIDDSQVVRISVVDTNPERAAQIANKTASVFKNEVPNIVNFRDVRILSEANVNPWPINESSNSSLIEAMGIGFVIGLGLVFLMDSLDETINKESEIEEYLGIPILGNVSRMTRRNIMKKNRMRLNIAIKGESYD</sequence>
<keyword evidence="5 7" id="KW-1133">Transmembrane helix</keyword>
<comment type="similarity">
    <text evidence="2">Belongs to the CpsC/CapA family.</text>
</comment>
<dbReference type="GO" id="GO:0005886">
    <property type="term" value="C:plasma membrane"/>
    <property type="evidence" value="ECO:0007669"/>
    <property type="project" value="UniProtKB-SubCell"/>
</dbReference>
<accession>A0A3L7JZV1</accession>
<evidence type="ECO:0000313" key="10">
    <source>
        <dbReference type="Proteomes" id="UP000276770"/>
    </source>
</evidence>
<evidence type="ECO:0000256" key="7">
    <source>
        <dbReference type="SAM" id="Phobius"/>
    </source>
</evidence>
<proteinExistence type="inferred from homology"/>
<dbReference type="InterPro" id="IPR003856">
    <property type="entry name" value="LPS_length_determ_N"/>
</dbReference>
<dbReference type="Proteomes" id="UP000276770">
    <property type="component" value="Unassembled WGS sequence"/>
</dbReference>
<dbReference type="AlphaFoldDB" id="A0A3L7JZV1"/>
<evidence type="ECO:0000256" key="6">
    <source>
        <dbReference type="ARBA" id="ARBA00023136"/>
    </source>
</evidence>
<name>A0A3L7JZV1_9BACI</name>
<protein>
    <submittedName>
        <fullName evidence="9">Capsular biosynthesis protein</fullName>
    </submittedName>
</protein>
<dbReference type="GO" id="GO:0004713">
    <property type="term" value="F:protein tyrosine kinase activity"/>
    <property type="evidence" value="ECO:0007669"/>
    <property type="project" value="TreeGrafter"/>
</dbReference>
<dbReference type="PANTHER" id="PTHR32309">
    <property type="entry name" value="TYROSINE-PROTEIN KINASE"/>
    <property type="match status" value="1"/>
</dbReference>
<reference evidence="9 10" key="1">
    <citation type="submission" date="2018-10" db="EMBL/GenBank/DDBJ databases">
        <title>Falsibacillus sp. genome draft.</title>
        <authorList>
            <person name="Shi S."/>
        </authorList>
    </citation>
    <scope>NUCLEOTIDE SEQUENCE [LARGE SCALE GENOMIC DNA]</scope>
    <source>
        <strain evidence="9 10">GY 10110</strain>
    </source>
</reference>
<dbReference type="EMBL" id="RCVZ01000004">
    <property type="protein sequence ID" value="RLQ96286.1"/>
    <property type="molecule type" value="Genomic_DNA"/>
</dbReference>
<feature type="domain" description="Polysaccharide chain length determinant N-terminal" evidence="8">
    <location>
        <begin position="4"/>
        <end position="57"/>
    </location>
</feature>
<evidence type="ECO:0000256" key="4">
    <source>
        <dbReference type="ARBA" id="ARBA00022692"/>
    </source>
</evidence>
<organism evidence="9 10">
    <name type="scientific">Falsibacillus albus</name>
    <dbReference type="NCBI Taxonomy" id="2478915"/>
    <lineage>
        <taxon>Bacteria</taxon>
        <taxon>Bacillati</taxon>
        <taxon>Bacillota</taxon>
        <taxon>Bacilli</taxon>
        <taxon>Bacillales</taxon>
        <taxon>Bacillaceae</taxon>
        <taxon>Falsibacillus</taxon>
    </lineage>
</organism>
<keyword evidence="3" id="KW-1003">Cell membrane</keyword>
<comment type="caution">
    <text evidence="9">The sequence shown here is derived from an EMBL/GenBank/DDBJ whole genome shotgun (WGS) entry which is preliminary data.</text>
</comment>
<dbReference type="PANTHER" id="PTHR32309:SF13">
    <property type="entry name" value="FERRIC ENTEROBACTIN TRANSPORT PROTEIN FEPE"/>
    <property type="match status" value="1"/>
</dbReference>
<keyword evidence="4 7" id="KW-0812">Transmembrane</keyword>
<evidence type="ECO:0000256" key="3">
    <source>
        <dbReference type="ARBA" id="ARBA00022475"/>
    </source>
</evidence>
<comment type="subcellular location">
    <subcellularLocation>
        <location evidence="1">Cell membrane</location>
        <topology evidence="1">Multi-pass membrane protein</topology>
    </subcellularLocation>
</comment>
<evidence type="ECO:0000256" key="2">
    <source>
        <dbReference type="ARBA" id="ARBA00006683"/>
    </source>
</evidence>
<keyword evidence="10" id="KW-1185">Reference proteome</keyword>
<evidence type="ECO:0000256" key="5">
    <source>
        <dbReference type="ARBA" id="ARBA00022989"/>
    </source>
</evidence>
<feature type="transmembrane region" description="Helical" evidence="7">
    <location>
        <begin position="18"/>
        <end position="36"/>
    </location>
</feature>
<dbReference type="Pfam" id="PF02706">
    <property type="entry name" value="Wzz"/>
    <property type="match status" value="1"/>
</dbReference>
<evidence type="ECO:0000256" key="1">
    <source>
        <dbReference type="ARBA" id="ARBA00004651"/>
    </source>
</evidence>
<dbReference type="InterPro" id="IPR050445">
    <property type="entry name" value="Bact_polysacc_biosynth/exp"/>
</dbReference>
<gene>
    <name evidence="9" type="ORF">D9X91_08360</name>
</gene>
<feature type="transmembrane region" description="Helical" evidence="7">
    <location>
        <begin position="159"/>
        <end position="178"/>
    </location>
</feature>
<dbReference type="OrthoDB" id="2365115at2"/>
<keyword evidence="6 7" id="KW-0472">Membrane</keyword>